<keyword evidence="2" id="KW-1185">Reference proteome</keyword>
<proteinExistence type="predicted"/>
<name>A0AAV1Z7U2_9ARAC</name>
<reference evidence="1 2" key="1">
    <citation type="submission" date="2024-04" db="EMBL/GenBank/DDBJ databases">
        <authorList>
            <person name="Rising A."/>
            <person name="Reimegard J."/>
            <person name="Sonavane S."/>
            <person name="Akerstrom W."/>
            <person name="Nylinder S."/>
            <person name="Hedman E."/>
            <person name="Kallberg Y."/>
        </authorList>
    </citation>
    <scope>NUCLEOTIDE SEQUENCE [LARGE SCALE GENOMIC DNA]</scope>
</reference>
<feature type="non-terminal residue" evidence="1">
    <location>
        <position position="41"/>
    </location>
</feature>
<dbReference type="AlphaFoldDB" id="A0AAV1Z7U2"/>
<comment type="caution">
    <text evidence="1">The sequence shown here is derived from an EMBL/GenBank/DDBJ whole genome shotgun (WGS) entry which is preliminary data.</text>
</comment>
<gene>
    <name evidence="1" type="ORF">LARSCL_LOCUS3656</name>
</gene>
<sequence length="41" mass="5153">MQSRQLYWYSGHGVDHNDRRHKINTLQHCLYDHAWHFLPKY</sequence>
<evidence type="ECO:0000313" key="1">
    <source>
        <dbReference type="EMBL" id="CAL1267425.1"/>
    </source>
</evidence>
<dbReference type="EMBL" id="CAXIEN010000028">
    <property type="protein sequence ID" value="CAL1267425.1"/>
    <property type="molecule type" value="Genomic_DNA"/>
</dbReference>
<accession>A0AAV1Z7U2</accession>
<dbReference type="Proteomes" id="UP001497382">
    <property type="component" value="Unassembled WGS sequence"/>
</dbReference>
<protein>
    <submittedName>
        <fullName evidence="1">Uncharacterized protein</fullName>
    </submittedName>
</protein>
<evidence type="ECO:0000313" key="2">
    <source>
        <dbReference type="Proteomes" id="UP001497382"/>
    </source>
</evidence>
<organism evidence="1 2">
    <name type="scientific">Larinioides sclopetarius</name>
    <dbReference type="NCBI Taxonomy" id="280406"/>
    <lineage>
        <taxon>Eukaryota</taxon>
        <taxon>Metazoa</taxon>
        <taxon>Ecdysozoa</taxon>
        <taxon>Arthropoda</taxon>
        <taxon>Chelicerata</taxon>
        <taxon>Arachnida</taxon>
        <taxon>Araneae</taxon>
        <taxon>Araneomorphae</taxon>
        <taxon>Entelegynae</taxon>
        <taxon>Araneoidea</taxon>
        <taxon>Araneidae</taxon>
        <taxon>Larinioides</taxon>
    </lineage>
</organism>